<keyword evidence="1" id="KW-1133">Transmembrane helix</keyword>
<organism evidence="3 4">
    <name type="scientific">Sumerlaea chitinivorans</name>
    <dbReference type="NCBI Taxonomy" id="2250252"/>
    <lineage>
        <taxon>Bacteria</taxon>
        <taxon>Candidatus Sumerlaeota</taxon>
        <taxon>Candidatus Sumerlaeia</taxon>
        <taxon>Candidatus Sumerlaeales</taxon>
        <taxon>Candidatus Sumerlaeaceae</taxon>
        <taxon>Candidatus Sumerlaea</taxon>
    </lineage>
</organism>
<feature type="transmembrane region" description="Helical" evidence="1">
    <location>
        <begin position="50"/>
        <end position="73"/>
    </location>
</feature>
<sequence length="235" mass="25229">METGIWVSLLSALWFGILTSISPCPLATNIAAISYIAKEAHRPAAVLTRALLYAVGRLAAYVILAVIVVTGLLSVPPVARFLERNMNLIIGPLLILVALFLFDVIQFMVPSVGAGVALQNFVKKARWLGPLILGFVFALTFCPVSAGLFFGSLIPLAVQSESRLLVPGIYGVGTALPVAGFAVILSLGVATVASAFQTITKVEFWARRITGAIFVLAGIYLIIRNWPLYVQLFTR</sequence>
<evidence type="ECO:0000313" key="3">
    <source>
        <dbReference type="EMBL" id="AXA36430.1"/>
    </source>
</evidence>
<feature type="transmembrane region" description="Helical" evidence="1">
    <location>
        <begin position="169"/>
        <end position="193"/>
    </location>
</feature>
<protein>
    <submittedName>
        <fullName evidence="3">Cytochrome c biogenesis protein</fullName>
    </submittedName>
</protein>
<evidence type="ECO:0000259" key="2">
    <source>
        <dbReference type="Pfam" id="PF13386"/>
    </source>
</evidence>
<dbReference type="Pfam" id="PF13386">
    <property type="entry name" value="DsbD_2"/>
    <property type="match status" value="1"/>
</dbReference>
<dbReference type="KEGG" id="schv:BRCON_1653"/>
<keyword evidence="1" id="KW-0472">Membrane</keyword>
<name>A0A2Z4Y5J3_SUMC1</name>
<dbReference type="PANTHER" id="PTHR31272">
    <property type="entry name" value="CYTOCHROME C-TYPE BIOGENESIS PROTEIN HI_1454-RELATED"/>
    <property type="match status" value="1"/>
</dbReference>
<feature type="transmembrane region" description="Helical" evidence="1">
    <location>
        <begin position="12"/>
        <end position="38"/>
    </location>
</feature>
<dbReference type="EMBL" id="CP030759">
    <property type="protein sequence ID" value="AXA36430.1"/>
    <property type="molecule type" value="Genomic_DNA"/>
</dbReference>
<accession>A0A2Z4Y5J3</accession>
<dbReference type="NCBIfam" id="NF040495">
    <property type="entry name" value="tranport_ArsG"/>
    <property type="match status" value="1"/>
</dbReference>
<evidence type="ECO:0000313" key="4">
    <source>
        <dbReference type="Proteomes" id="UP000262583"/>
    </source>
</evidence>
<feature type="transmembrane region" description="Helical" evidence="1">
    <location>
        <begin position="205"/>
        <end position="223"/>
    </location>
</feature>
<gene>
    <name evidence="3" type="ORF">BRCON_1653</name>
</gene>
<dbReference type="InterPro" id="IPR039447">
    <property type="entry name" value="UreH-like_TM_dom"/>
</dbReference>
<feature type="domain" description="Urease accessory protein UreH-like transmembrane" evidence="2">
    <location>
        <begin position="12"/>
        <end position="219"/>
    </location>
</feature>
<evidence type="ECO:0000256" key="1">
    <source>
        <dbReference type="SAM" id="Phobius"/>
    </source>
</evidence>
<feature type="transmembrane region" description="Helical" evidence="1">
    <location>
        <begin position="93"/>
        <end position="118"/>
    </location>
</feature>
<feature type="transmembrane region" description="Helical" evidence="1">
    <location>
        <begin position="130"/>
        <end position="157"/>
    </location>
</feature>
<keyword evidence="1" id="KW-0812">Transmembrane</keyword>
<proteinExistence type="predicted"/>
<dbReference type="Proteomes" id="UP000262583">
    <property type="component" value="Chromosome"/>
</dbReference>
<reference evidence="3 4" key="1">
    <citation type="submission" date="2018-05" db="EMBL/GenBank/DDBJ databases">
        <title>A metagenomic window into the 2 km-deep terrestrial subsurface aquifer revealed taxonomically and functionally diverse microbial community comprising novel uncultured bacterial lineages.</title>
        <authorList>
            <person name="Kadnikov V.V."/>
            <person name="Mardanov A.V."/>
            <person name="Beletsky A.V."/>
            <person name="Banks D."/>
            <person name="Pimenov N.V."/>
            <person name="Frank Y.A."/>
            <person name="Karnachuk O.V."/>
            <person name="Ravin N.V."/>
        </authorList>
    </citation>
    <scope>NUCLEOTIDE SEQUENCE [LARGE SCALE GENOMIC DNA]</scope>
    <source>
        <strain evidence="3">BY</strain>
    </source>
</reference>
<dbReference type="AlphaFoldDB" id="A0A2Z4Y5J3"/>
<dbReference type="PANTHER" id="PTHR31272:SF4">
    <property type="entry name" value="CYTOCHROME C-TYPE BIOGENESIS PROTEIN HI_1454-RELATED"/>
    <property type="match status" value="1"/>
</dbReference>
<dbReference type="InterPro" id="IPR051790">
    <property type="entry name" value="Cytochrome_c-biogenesis_DsbD"/>
</dbReference>